<dbReference type="Gene3D" id="3.30.160.60">
    <property type="entry name" value="Classic Zinc Finger"/>
    <property type="match status" value="1"/>
</dbReference>
<dbReference type="GO" id="GO:0008270">
    <property type="term" value="F:zinc ion binding"/>
    <property type="evidence" value="ECO:0007669"/>
    <property type="project" value="UniProtKB-KW"/>
</dbReference>
<keyword evidence="6" id="KW-0238">DNA-binding</keyword>
<dbReference type="PANTHER" id="PTHR24392">
    <property type="entry name" value="ZINC FINGER PROTEIN"/>
    <property type="match status" value="1"/>
</dbReference>
<feature type="domain" description="C2H2-type" evidence="9">
    <location>
        <begin position="54"/>
        <end position="81"/>
    </location>
</feature>
<dbReference type="InterPro" id="IPR036236">
    <property type="entry name" value="Znf_C2H2_sf"/>
</dbReference>
<evidence type="ECO:0000256" key="8">
    <source>
        <dbReference type="PROSITE-ProRule" id="PRU00042"/>
    </source>
</evidence>
<dbReference type="AlphaFoldDB" id="A0A1Y1MF51"/>
<dbReference type="GO" id="GO:0005634">
    <property type="term" value="C:nucleus"/>
    <property type="evidence" value="ECO:0007669"/>
    <property type="project" value="UniProtKB-SubCell"/>
</dbReference>
<evidence type="ECO:0000256" key="5">
    <source>
        <dbReference type="ARBA" id="ARBA00022833"/>
    </source>
</evidence>
<keyword evidence="7" id="KW-0539">Nucleus</keyword>
<evidence type="ECO:0000256" key="7">
    <source>
        <dbReference type="ARBA" id="ARBA00023242"/>
    </source>
</evidence>
<comment type="subcellular location">
    <subcellularLocation>
        <location evidence="1">Nucleus</location>
    </subcellularLocation>
</comment>
<dbReference type="Pfam" id="PF00096">
    <property type="entry name" value="zf-C2H2"/>
    <property type="match status" value="1"/>
</dbReference>
<dbReference type="FunFam" id="3.30.160.60:FF:000810">
    <property type="entry name" value="Zgc:174563 protein"/>
    <property type="match status" value="1"/>
</dbReference>
<dbReference type="EMBL" id="GEZM01033071">
    <property type="protein sequence ID" value="JAV84433.1"/>
    <property type="molecule type" value="Transcribed_RNA"/>
</dbReference>
<evidence type="ECO:0000313" key="10">
    <source>
        <dbReference type="EMBL" id="JAV84432.1"/>
    </source>
</evidence>
<organism evidence="10">
    <name type="scientific">Photinus pyralis</name>
    <name type="common">Common eastern firefly</name>
    <name type="synonym">Lampyris pyralis</name>
    <dbReference type="NCBI Taxonomy" id="7054"/>
    <lineage>
        <taxon>Eukaryota</taxon>
        <taxon>Metazoa</taxon>
        <taxon>Ecdysozoa</taxon>
        <taxon>Arthropoda</taxon>
        <taxon>Hexapoda</taxon>
        <taxon>Insecta</taxon>
        <taxon>Pterygota</taxon>
        <taxon>Neoptera</taxon>
        <taxon>Endopterygota</taxon>
        <taxon>Coleoptera</taxon>
        <taxon>Polyphaga</taxon>
        <taxon>Elateriformia</taxon>
        <taxon>Elateroidea</taxon>
        <taxon>Lampyridae</taxon>
        <taxon>Lampyrinae</taxon>
        <taxon>Photinus</taxon>
    </lineage>
</organism>
<dbReference type="EMBL" id="GEZM01033069">
    <property type="protein sequence ID" value="JAV84435.1"/>
    <property type="molecule type" value="Transcribed_RNA"/>
</dbReference>
<evidence type="ECO:0000259" key="9">
    <source>
        <dbReference type="PROSITE" id="PS50157"/>
    </source>
</evidence>
<accession>A0A1Y1MF51</accession>
<evidence type="ECO:0000256" key="6">
    <source>
        <dbReference type="ARBA" id="ARBA00023125"/>
    </source>
</evidence>
<dbReference type="GO" id="GO:0003677">
    <property type="term" value="F:DNA binding"/>
    <property type="evidence" value="ECO:0007669"/>
    <property type="project" value="UniProtKB-KW"/>
</dbReference>
<keyword evidence="3" id="KW-0677">Repeat</keyword>
<keyword evidence="2" id="KW-0479">Metal-binding</keyword>
<proteinExistence type="predicted"/>
<protein>
    <recommendedName>
        <fullName evidence="9">C2H2-type domain-containing protein</fullName>
    </recommendedName>
</protein>
<reference evidence="10" key="1">
    <citation type="journal article" date="2016" name="Sci. Rep.">
        <title>Molecular characterization of firefly nuptial gifts: a multi-omics approach sheds light on postcopulatory sexual selection.</title>
        <authorList>
            <person name="Al-Wathiqui N."/>
            <person name="Fallon T.R."/>
            <person name="South A."/>
            <person name="Weng J.K."/>
            <person name="Lewis S.M."/>
        </authorList>
    </citation>
    <scope>NUCLEOTIDE SEQUENCE</scope>
</reference>
<keyword evidence="4 8" id="KW-0863">Zinc-finger</keyword>
<keyword evidence="5" id="KW-0862">Zinc</keyword>
<name>A0A1Y1MF51_PHOPY</name>
<evidence type="ECO:0000256" key="4">
    <source>
        <dbReference type="ARBA" id="ARBA00022771"/>
    </source>
</evidence>
<sequence length="126" mass="14414">MSSTVGEGELIKVEPKEEEEIHTFMDEMVCVNSTNPSLVQEGNIGTEIGSNKAYFCFHCNYATTTKSYLKKHVTRHSASKNFKCDQCDYTACRKAYLKAHVLIHDKSTPFKCEQCDYVTNGKYYFK</sequence>
<dbReference type="EMBL" id="GEZM01033072">
    <property type="protein sequence ID" value="JAV84432.1"/>
    <property type="molecule type" value="Transcribed_RNA"/>
</dbReference>
<dbReference type="PROSITE" id="PS50157">
    <property type="entry name" value="ZINC_FINGER_C2H2_2"/>
    <property type="match status" value="2"/>
</dbReference>
<evidence type="ECO:0000256" key="3">
    <source>
        <dbReference type="ARBA" id="ARBA00022737"/>
    </source>
</evidence>
<evidence type="ECO:0000256" key="2">
    <source>
        <dbReference type="ARBA" id="ARBA00022723"/>
    </source>
</evidence>
<dbReference type="InterPro" id="IPR013087">
    <property type="entry name" value="Znf_C2H2_type"/>
</dbReference>
<dbReference type="SMART" id="SM00355">
    <property type="entry name" value="ZnF_C2H2"/>
    <property type="match status" value="2"/>
</dbReference>
<dbReference type="EMBL" id="GEZM01033070">
    <property type="protein sequence ID" value="JAV84434.1"/>
    <property type="molecule type" value="Transcribed_RNA"/>
</dbReference>
<evidence type="ECO:0000256" key="1">
    <source>
        <dbReference type="ARBA" id="ARBA00004123"/>
    </source>
</evidence>
<feature type="domain" description="C2H2-type" evidence="9">
    <location>
        <begin position="82"/>
        <end position="109"/>
    </location>
</feature>
<dbReference type="SUPFAM" id="SSF57667">
    <property type="entry name" value="beta-beta-alpha zinc fingers"/>
    <property type="match status" value="1"/>
</dbReference>